<dbReference type="Gene3D" id="3.40.50.300">
    <property type="entry name" value="P-loop containing nucleotide triphosphate hydrolases"/>
    <property type="match status" value="1"/>
</dbReference>
<dbReference type="InterPro" id="IPR045055">
    <property type="entry name" value="DNA2/NAM7-like"/>
</dbReference>
<feature type="compositionally biased region" description="Low complexity" evidence="1">
    <location>
        <begin position="468"/>
        <end position="483"/>
    </location>
</feature>
<feature type="non-terminal residue" evidence="3">
    <location>
        <position position="1"/>
    </location>
</feature>
<gene>
    <name evidence="3" type="ORF">BGZ65_009484</name>
</gene>
<feature type="compositionally biased region" description="Polar residues" evidence="1">
    <location>
        <begin position="485"/>
        <end position="494"/>
    </location>
</feature>
<name>A0A9P6MEF5_9FUNG</name>
<dbReference type="InterPro" id="IPR027417">
    <property type="entry name" value="P-loop_NTPase"/>
</dbReference>
<evidence type="ECO:0000313" key="3">
    <source>
        <dbReference type="EMBL" id="KAF9994873.1"/>
    </source>
</evidence>
<organism evidence="3 4">
    <name type="scientific">Modicella reniformis</name>
    <dbReference type="NCBI Taxonomy" id="1440133"/>
    <lineage>
        <taxon>Eukaryota</taxon>
        <taxon>Fungi</taxon>
        <taxon>Fungi incertae sedis</taxon>
        <taxon>Mucoromycota</taxon>
        <taxon>Mortierellomycotina</taxon>
        <taxon>Mortierellomycetes</taxon>
        <taxon>Mortierellales</taxon>
        <taxon>Mortierellaceae</taxon>
        <taxon>Modicella</taxon>
    </lineage>
</organism>
<feature type="domain" description="DNA2/NAM7 helicase helicase" evidence="2">
    <location>
        <begin position="307"/>
        <end position="461"/>
    </location>
</feature>
<dbReference type="EMBL" id="JAAAHW010001472">
    <property type="protein sequence ID" value="KAF9994873.1"/>
    <property type="molecule type" value="Genomic_DNA"/>
</dbReference>
<dbReference type="InterPro" id="IPR041677">
    <property type="entry name" value="DNA2/NAM7_AAA_11"/>
</dbReference>
<accession>A0A9P6MEF5</accession>
<proteinExistence type="predicted"/>
<feature type="region of interest" description="Disordered" evidence="1">
    <location>
        <begin position="468"/>
        <end position="503"/>
    </location>
</feature>
<sequence>MQPEEAIDSQESQPKKRRSLNMVHLNRAYDPPGWKRQLDIHFRLYREDFLNSLRNGLMAFLDVLAKTAEGQEDDLLKKKTLKGRYDNVNVDVYGGVQFLEVDCGVYTGRFAIISFYQPHQIKKKSKEKRLKFWEQSRKRLMPGSLVFFVSRANSNIVDPSSALPAQVVLGTVIDRKTDTLSNDEHCAKIQISLEDPRMYITMLNRNHEQWFLVEPSGGLFESYRTVLETLQEHLPAMMPFGKYLAPNKEETDLVMNAGSVDPPMYTRVPSFRFDLSILLKGKKLELDVNNPESIDKGTRALQESKVLDVTQSKAFVEALSREIALISGPPGTGKTKIGVELMQVLLHNMKATDDGPILCICYTNHALDQFLEHLLDKDITNIIRIGSRSKSERLKQCNLEGWVQEVYKPYYMRETINTLKEEWDSVTDKFKELQKALESHNLSWEYVEHFLKLNNPDQWVKFNESPLPSLSSSDTNSSNDFTEGLSASGTNSSEDFTKVSHGKQQSGSVFQQWIEGTDIKEMKRWNEEILRARESTWFTYSMNPFGVLGDGDDEWKGEDDELEEDQEPFMYEIPSTDRTLELLDDNIWEMSMSERKRLKASWLPRAQELMRNEMVQLLERAEKITKTRNAAFDETRRTALCRAS</sequence>
<dbReference type="PANTHER" id="PTHR10887:SF445">
    <property type="entry name" value="NFX1-TYPE ZINC FINGER-CONTAINING PROTEIN 1"/>
    <property type="match status" value="1"/>
</dbReference>
<dbReference type="OrthoDB" id="2423195at2759"/>
<dbReference type="SUPFAM" id="SSF52540">
    <property type="entry name" value="P-loop containing nucleoside triphosphate hydrolases"/>
    <property type="match status" value="1"/>
</dbReference>
<protein>
    <recommendedName>
        <fullName evidence="2">DNA2/NAM7 helicase helicase domain-containing protein</fullName>
    </recommendedName>
</protein>
<evidence type="ECO:0000256" key="1">
    <source>
        <dbReference type="SAM" id="MobiDB-lite"/>
    </source>
</evidence>
<dbReference type="GO" id="GO:0031380">
    <property type="term" value="C:nuclear RNA-directed RNA polymerase complex"/>
    <property type="evidence" value="ECO:0007669"/>
    <property type="project" value="TreeGrafter"/>
</dbReference>
<dbReference type="Proteomes" id="UP000749646">
    <property type="component" value="Unassembled WGS sequence"/>
</dbReference>
<dbReference type="GO" id="GO:0004386">
    <property type="term" value="F:helicase activity"/>
    <property type="evidence" value="ECO:0007669"/>
    <property type="project" value="InterPro"/>
</dbReference>
<evidence type="ECO:0000313" key="4">
    <source>
        <dbReference type="Proteomes" id="UP000749646"/>
    </source>
</evidence>
<evidence type="ECO:0000259" key="2">
    <source>
        <dbReference type="Pfam" id="PF13086"/>
    </source>
</evidence>
<dbReference type="PANTHER" id="PTHR10887">
    <property type="entry name" value="DNA2/NAM7 HELICASE FAMILY"/>
    <property type="match status" value="1"/>
</dbReference>
<keyword evidence="4" id="KW-1185">Reference proteome</keyword>
<reference evidence="3" key="1">
    <citation type="journal article" date="2020" name="Fungal Divers.">
        <title>Resolving the Mortierellaceae phylogeny through synthesis of multi-gene phylogenetics and phylogenomics.</title>
        <authorList>
            <person name="Vandepol N."/>
            <person name="Liber J."/>
            <person name="Desiro A."/>
            <person name="Na H."/>
            <person name="Kennedy M."/>
            <person name="Barry K."/>
            <person name="Grigoriev I.V."/>
            <person name="Miller A.N."/>
            <person name="O'Donnell K."/>
            <person name="Stajich J.E."/>
            <person name="Bonito G."/>
        </authorList>
    </citation>
    <scope>NUCLEOTIDE SEQUENCE</scope>
    <source>
        <strain evidence="3">MES-2147</strain>
    </source>
</reference>
<dbReference type="Pfam" id="PF13086">
    <property type="entry name" value="AAA_11"/>
    <property type="match status" value="1"/>
</dbReference>
<dbReference type="AlphaFoldDB" id="A0A9P6MEF5"/>
<dbReference type="GO" id="GO:0031048">
    <property type="term" value="P:regulatory ncRNA-mediated heterochromatin formation"/>
    <property type="evidence" value="ECO:0007669"/>
    <property type="project" value="TreeGrafter"/>
</dbReference>
<comment type="caution">
    <text evidence="3">The sequence shown here is derived from an EMBL/GenBank/DDBJ whole genome shotgun (WGS) entry which is preliminary data.</text>
</comment>